<keyword evidence="3" id="KW-1185">Reference proteome</keyword>
<feature type="region of interest" description="Disordered" evidence="1">
    <location>
        <begin position="125"/>
        <end position="160"/>
    </location>
</feature>
<dbReference type="Proteomes" id="UP001054837">
    <property type="component" value="Unassembled WGS sequence"/>
</dbReference>
<dbReference type="AlphaFoldDB" id="A0AAV4S704"/>
<comment type="caution">
    <text evidence="2">The sequence shown here is derived from an EMBL/GenBank/DDBJ whole genome shotgun (WGS) entry which is preliminary data.</text>
</comment>
<dbReference type="EMBL" id="BPLQ01007231">
    <property type="protein sequence ID" value="GIY28866.1"/>
    <property type="molecule type" value="Genomic_DNA"/>
</dbReference>
<organism evidence="2 3">
    <name type="scientific">Caerostris darwini</name>
    <dbReference type="NCBI Taxonomy" id="1538125"/>
    <lineage>
        <taxon>Eukaryota</taxon>
        <taxon>Metazoa</taxon>
        <taxon>Ecdysozoa</taxon>
        <taxon>Arthropoda</taxon>
        <taxon>Chelicerata</taxon>
        <taxon>Arachnida</taxon>
        <taxon>Araneae</taxon>
        <taxon>Araneomorphae</taxon>
        <taxon>Entelegynae</taxon>
        <taxon>Araneoidea</taxon>
        <taxon>Araneidae</taxon>
        <taxon>Caerostris</taxon>
    </lineage>
</organism>
<feature type="region of interest" description="Disordered" evidence="1">
    <location>
        <begin position="54"/>
        <end position="80"/>
    </location>
</feature>
<feature type="region of interest" description="Disordered" evidence="1">
    <location>
        <begin position="91"/>
        <end position="110"/>
    </location>
</feature>
<proteinExistence type="predicted"/>
<evidence type="ECO:0000313" key="3">
    <source>
        <dbReference type="Proteomes" id="UP001054837"/>
    </source>
</evidence>
<name>A0AAV4S704_9ARAC</name>
<protein>
    <submittedName>
        <fullName evidence="2">Uncharacterized protein</fullName>
    </submittedName>
</protein>
<accession>A0AAV4S704</accession>
<sequence length="160" mass="18247">MSQYWETHSLPVHRSAATHCPARVLSLCPPAEDKGQRWEGVWNITQFKRSDTDISHNISRRYPPKSSSSNLTKQTDTDKESLRTIFKAARQILPQSQRQREESAGNKTHPLRLNYWRASFRGSQSPLESSRVCDGSNTSPPCHPWRNVIGGPDHRATLEK</sequence>
<gene>
    <name evidence="2" type="ORF">CDAR_388861</name>
</gene>
<feature type="compositionally biased region" description="Polar residues" evidence="1">
    <location>
        <begin position="65"/>
        <end position="74"/>
    </location>
</feature>
<evidence type="ECO:0000256" key="1">
    <source>
        <dbReference type="SAM" id="MobiDB-lite"/>
    </source>
</evidence>
<evidence type="ECO:0000313" key="2">
    <source>
        <dbReference type="EMBL" id="GIY28866.1"/>
    </source>
</evidence>
<reference evidence="2 3" key="1">
    <citation type="submission" date="2021-06" db="EMBL/GenBank/DDBJ databases">
        <title>Caerostris darwini draft genome.</title>
        <authorList>
            <person name="Kono N."/>
            <person name="Arakawa K."/>
        </authorList>
    </citation>
    <scope>NUCLEOTIDE SEQUENCE [LARGE SCALE GENOMIC DNA]</scope>
</reference>